<dbReference type="GO" id="GO:0016168">
    <property type="term" value="F:chlorophyll binding"/>
    <property type="evidence" value="ECO:0007669"/>
    <property type="project" value="UniProtKB-KW"/>
</dbReference>
<evidence type="ECO:0000256" key="5">
    <source>
        <dbReference type="ARBA" id="ARBA00022531"/>
    </source>
</evidence>
<dbReference type="Pfam" id="PF00504">
    <property type="entry name" value="Chloroa_b-bind"/>
    <property type="match status" value="1"/>
</dbReference>
<organism evidence="10">
    <name type="scientific">Ditylum brightwellii</name>
    <dbReference type="NCBI Taxonomy" id="49249"/>
    <lineage>
        <taxon>Eukaryota</taxon>
        <taxon>Sar</taxon>
        <taxon>Stramenopiles</taxon>
        <taxon>Ochrophyta</taxon>
        <taxon>Bacillariophyta</taxon>
        <taxon>Mediophyceae</taxon>
        <taxon>Lithodesmiophycidae</taxon>
        <taxon>Lithodesmiales</taxon>
        <taxon>Lithodesmiaceae</taxon>
        <taxon>Ditylum</taxon>
    </lineage>
</organism>
<gene>
    <name evidence="10" type="ORF">DBRI00130_LOCUS28946</name>
</gene>
<keyword evidence="6" id="KW-0934">Plastid</keyword>
<keyword evidence="8" id="KW-0148">Chlorophyll</keyword>
<dbReference type="PANTHER" id="PTHR21649">
    <property type="entry name" value="CHLOROPHYLL A/B BINDING PROTEIN"/>
    <property type="match status" value="1"/>
</dbReference>
<keyword evidence="8" id="KW-0157">Chromophore</keyword>
<evidence type="ECO:0000256" key="3">
    <source>
        <dbReference type="ARBA" id="ARBA00005933"/>
    </source>
</evidence>
<evidence type="ECO:0000313" key="10">
    <source>
        <dbReference type="EMBL" id="CAE4633915.1"/>
    </source>
</evidence>
<feature type="binding site" description="axial binding residue" evidence="8">
    <location>
        <position position="114"/>
    </location>
    <ligand>
        <name>chlorophyll b</name>
        <dbReference type="ChEBI" id="CHEBI:61721"/>
        <label>1</label>
    </ligand>
    <ligandPart>
        <name>Mg</name>
        <dbReference type="ChEBI" id="CHEBI:25107"/>
    </ligandPart>
</feature>
<evidence type="ECO:0000256" key="6">
    <source>
        <dbReference type="ARBA" id="ARBA00022640"/>
    </source>
</evidence>
<feature type="binding site" evidence="8">
    <location>
        <position position="71"/>
    </location>
    <ligand>
        <name>chlorophyll a</name>
        <dbReference type="ChEBI" id="CHEBI:58416"/>
        <label>1</label>
    </ligand>
</feature>
<feature type="binding site" evidence="8">
    <location>
        <position position="173"/>
    </location>
    <ligand>
        <name>chlorophyll a</name>
        <dbReference type="ChEBI" id="CHEBI:58416"/>
        <label>1</label>
    </ligand>
</feature>
<evidence type="ECO:0000256" key="4">
    <source>
        <dbReference type="ARBA" id="ARBA00022528"/>
    </source>
</evidence>
<dbReference type="AlphaFoldDB" id="A0A7S4S440"/>
<reference evidence="10" key="1">
    <citation type="submission" date="2021-01" db="EMBL/GenBank/DDBJ databases">
        <authorList>
            <person name="Corre E."/>
            <person name="Pelletier E."/>
            <person name="Niang G."/>
            <person name="Scheremetjew M."/>
            <person name="Finn R."/>
            <person name="Kale V."/>
            <person name="Holt S."/>
            <person name="Cochrane G."/>
            <person name="Meng A."/>
            <person name="Brown T."/>
            <person name="Cohen L."/>
        </authorList>
    </citation>
    <scope>NUCLEOTIDE SEQUENCE</scope>
    <source>
        <strain evidence="10">GSO104</strain>
    </source>
</reference>
<dbReference type="GO" id="GO:0009507">
    <property type="term" value="C:chloroplast"/>
    <property type="evidence" value="ECO:0007669"/>
    <property type="project" value="UniProtKB-SubCell"/>
</dbReference>
<dbReference type="SUPFAM" id="SSF103511">
    <property type="entry name" value="Chlorophyll a-b binding protein"/>
    <property type="match status" value="1"/>
</dbReference>
<dbReference type="GO" id="GO:0009765">
    <property type="term" value="P:photosynthesis, light harvesting"/>
    <property type="evidence" value="ECO:0007669"/>
    <property type="project" value="InterPro"/>
</dbReference>
<evidence type="ECO:0000256" key="7">
    <source>
        <dbReference type="ARBA" id="ARBA00023243"/>
    </source>
</evidence>
<feature type="signal peptide" evidence="9">
    <location>
        <begin position="1"/>
        <end position="15"/>
    </location>
</feature>
<evidence type="ECO:0000256" key="1">
    <source>
        <dbReference type="ARBA" id="ARBA00004022"/>
    </source>
</evidence>
<keyword evidence="4" id="KW-0150">Chloroplast</keyword>
<dbReference type="InterPro" id="IPR022796">
    <property type="entry name" value="Chloroa_b-bind"/>
</dbReference>
<name>A0A7S4S440_9STRA</name>
<dbReference type="Gene3D" id="1.10.3460.10">
    <property type="entry name" value="Chlorophyll a/b binding protein domain"/>
    <property type="match status" value="1"/>
</dbReference>
<proteinExistence type="inferred from homology"/>
<comment type="subcellular location">
    <subcellularLocation>
        <location evidence="2">Plastid</location>
        <location evidence="2">Chloroplast</location>
    </subcellularLocation>
</comment>
<dbReference type="GO" id="GO:0030076">
    <property type="term" value="C:light-harvesting complex"/>
    <property type="evidence" value="ECO:0007669"/>
    <property type="project" value="UniProtKB-KW"/>
</dbReference>
<dbReference type="GO" id="GO:0016020">
    <property type="term" value="C:membrane"/>
    <property type="evidence" value="ECO:0007669"/>
    <property type="project" value="InterPro"/>
</dbReference>
<comment type="function">
    <text evidence="1">The light-harvesting complex (LHC) functions as a light receptor, it captures and delivers excitation energy to photosystems with which it is closely associated. Energy is transferred from the carotenoid and chlorophyll C (or B) to chlorophyll A and the photosynthetic reaction centers where it is used to synthesize ATP and reducing power.</text>
</comment>
<dbReference type="EMBL" id="HBNS01037065">
    <property type="protein sequence ID" value="CAE4633915.1"/>
    <property type="molecule type" value="Transcribed_RNA"/>
</dbReference>
<evidence type="ECO:0000256" key="2">
    <source>
        <dbReference type="ARBA" id="ARBA00004229"/>
    </source>
</evidence>
<feature type="binding site" description="axial binding residue" evidence="8">
    <location>
        <position position="76"/>
    </location>
    <ligand>
        <name>chlorophyll b</name>
        <dbReference type="ChEBI" id="CHEBI:61721"/>
        <label>1</label>
    </ligand>
    <ligandPart>
        <name>Mg</name>
        <dbReference type="ChEBI" id="CHEBI:25107"/>
    </ligandPart>
</feature>
<keyword evidence="9" id="KW-0732">Signal</keyword>
<evidence type="ECO:0000256" key="8">
    <source>
        <dbReference type="PIRSR" id="PIRSR601344-1"/>
    </source>
</evidence>
<sequence>MKLIISALLISSAAAFAPAQTGKASTSLKAVDATKAIGVQTPLGFYDPFRIFGDDPTAVDDDKFARARYTELKHGRVAMLAVVGYLVTYAGVRFPGAENIPCGFAALNEIPGMVWAQMLATQFAMEMANGGLSMDGKDYAGTQEFAGDFRNGFIDFGWDKQSDAWKEKKRAVELNNGRAAMMGIFGLMTHELMGNVATILPLAK</sequence>
<keyword evidence="5" id="KW-0602">Photosynthesis</keyword>
<protein>
    <recommendedName>
        <fullName evidence="11">Plastid light harvesting protein</fullName>
    </recommendedName>
</protein>
<keyword evidence="7" id="KW-0437">Light-harvesting polypeptide</keyword>
<accession>A0A7S4S440</accession>
<feature type="binding site" evidence="8">
    <location>
        <position position="178"/>
    </location>
    <ligand>
        <name>chlorophyll a</name>
        <dbReference type="ChEBI" id="CHEBI:58416"/>
        <label>1</label>
    </ligand>
</feature>
<feature type="chain" id="PRO_5031521658" description="Plastid light harvesting protein" evidence="9">
    <location>
        <begin position="16"/>
        <end position="204"/>
    </location>
</feature>
<evidence type="ECO:0008006" key="11">
    <source>
        <dbReference type="Google" id="ProtNLM"/>
    </source>
</evidence>
<dbReference type="InterPro" id="IPR001344">
    <property type="entry name" value="Chloro_AB-bd_pln"/>
</dbReference>
<feature type="binding site" description="axial binding residue" evidence="8">
    <location>
        <position position="176"/>
    </location>
    <ligand>
        <name>chlorophyll b</name>
        <dbReference type="ChEBI" id="CHEBI:61721"/>
        <label>3</label>
    </ligand>
    <ligandPart>
        <name>Mg</name>
        <dbReference type="ChEBI" id="CHEBI:25107"/>
    </ligandPart>
</feature>
<comment type="similarity">
    <text evidence="3">Belongs to the fucoxanthin chlorophyll protein family.</text>
</comment>
<feature type="binding site" evidence="8">
    <location>
        <position position="74"/>
    </location>
    <ligand>
        <name>chlorophyll a</name>
        <dbReference type="ChEBI" id="CHEBI:58416"/>
        <label>1</label>
    </ligand>
</feature>
<evidence type="ECO:0000256" key="9">
    <source>
        <dbReference type="SAM" id="SignalP"/>
    </source>
</evidence>